<organism evidence="1">
    <name type="scientific">Rhizophora mucronata</name>
    <name type="common">Asiatic mangrove</name>
    <dbReference type="NCBI Taxonomy" id="61149"/>
    <lineage>
        <taxon>Eukaryota</taxon>
        <taxon>Viridiplantae</taxon>
        <taxon>Streptophyta</taxon>
        <taxon>Embryophyta</taxon>
        <taxon>Tracheophyta</taxon>
        <taxon>Spermatophyta</taxon>
        <taxon>Magnoliopsida</taxon>
        <taxon>eudicotyledons</taxon>
        <taxon>Gunneridae</taxon>
        <taxon>Pentapetalae</taxon>
        <taxon>rosids</taxon>
        <taxon>fabids</taxon>
        <taxon>Malpighiales</taxon>
        <taxon>Rhizophoraceae</taxon>
        <taxon>Rhizophora</taxon>
    </lineage>
</organism>
<dbReference type="AlphaFoldDB" id="A0A2P2Q652"/>
<protein>
    <submittedName>
        <fullName evidence="1">Uncharacterized protein</fullName>
    </submittedName>
</protein>
<evidence type="ECO:0000313" key="1">
    <source>
        <dbReference type="EMBL" id="MBX62458.1"/>
    </source>
</evidence>
<name>A0A2P2Q652_RHIMU</name>
<accession>A0A2P2Q652</accession>
<dbReference type="EMBL" id="GGEC01081974">
    <property type="protein sequence ID" value="MBX62458.1"/>
    <property type="molecule type" value="Transcribed_RNA"/>
</dbReference>
<proteinExistence type="predicted"/>
<sequence>MCFLNAFTQYALRAQLHLPQKA</sequence>
<reference evidence="1" key="1">
    <citation type="submission" date="2018-02" db="EMBL/GenBank/DDBJ databases">
        <title>Rhizophora mucronata_Transcriptome.</title>
        <authorList>
            <person name="Meera S.P."/>
            <person name="Sreeshan A."/>
            <person name="Augustine A."/>
        </authorList>
    </citation>
    <scope>NUCLEOTIDE SEQUENCE</scope>
    <source>
        <tissue evidence="1">Leaf</tissue>
    </source>
</reference>